<evidence type="ECO:0000313" key="2">
    <source>
        <dbReference type="Proteomes" id="UP000547209"/>
    </source>
</evidence>
<comment type="caution">
    <text evidence="1">The sequence shown here is derived from an EMBL/GenBank/DDBJ whole genome shotgun (WGS) entry which is preliminary data.</text>
</comment>
<sequence>MTMTFSISAEDKRRYREDGYWISPKLLDDEGINRLRRAHDRIWEGDFDGDGYPLDNAYAKGGDRKKLRQFNNGWWINDNVRAVVTDPAIGKLAADLLETDEVRLWHDQVIWKPGTEGETSAVGNVGWHQDFAYWQCLSTDNVVTVWIALQDTDLSNGGMMTILGSHKWGLIKDSDTFYETNMDALRAKYESEGRSWVEEPCILKAGQASFHHGLTFHGSGPNLSSEPRLSVVAHLIPGGTAYRSGVQYHGNAKFLGPRPQDGQLFANDYFPVVYRRNREATNDE</sequence>
<reference evidence="1 2" key="1">
    <citation type="submission" date="2020-08" db="EMBL/GenBank/DDBJ databases">
        <title>Cohnella phylogeny.</title>
        <authorList>
            <person name="Dunlap C."/>
        </authorList>
    </citation>
    <scope>NUCLEOTIDE SEQUENCE [LARGE SCALE GENOMIC DNA]</scope>
    <source>
        <strain evidence="1 2">DSM 28246</strain>
    </source>
</reference>
<dbReference type="Pfam" id="PF05721">
    <property type="entry name" value="PhyH"/>
    <property type="match status" value="1"/>
</dbReference>
<evidence type="ECO:0000313" key="1">
    <source>
        <dbReference type="EMBL" id="MBB6673431.1"/>
    </source>
</evidence>
<dbReference type="Proteomes" id="UP000547209">
    <property type="component" value="Unassembled WGS sequence"/>
</dbReference>
<proteinExistence type="predicted"/>
<keyword evidence="1" id="KW-0560">Oxidoreductase</keyword>
<protein>
    <submittedName>
        <fullName evidence="1">Phytanoyl-CoA dioxygenase family protein</fullName>
    </submittedName>
</protein>
<dbReference type="Gene3D" id="2.60.120.620">
    <property type="entry name" value="q2cbj1_9rhob like domain"/>
    <property type="match status" value="1"/>
</dbReference>
<dbReference type="AlphaFoldDB" id="A0A7X0RTV8"/>
<dbReference type="GO" id="GO:0016706">
    <property type="term" value="F:2-oxoglutarate-dependent dioxygenase activity"/>
    <property type="evidence" value="ECO:0007669"/>
    <property type="project" value="UniProtKB-ARBA"/>
</dbReference>
<dbReference type="InterPro" id="IPR008775">
    <property type="entry name" value="Phytyl_CoA_dOase-like"/>
</dbReference>
<gene>
    <name evidence="1" type="ORF">H7C19_22385</name>
</gene>
<accession>A0A7X0RTV8</accession>
<name>A0A7X0RTV8_9BACL</name>
<dbReference type="PANTHER" id="PTHR20883">
    <property type="entry name" value="PHYTANOYL-COA DIOXYGENASE DOMAIN CONTAINING 1"/>
    <property type="match status" value="1"/>
</dbReference>
<dbReference type="SUPFAM" id="SSF51197">
    <property type="entry name" value="Clavaminate synthase-like"/>
    <property type="match status" value="1"/>
</dbReference>
<dbReference type="PANTHER" id="PTHR20883:SF48">
    <property type="entry name" value="ECTOINE DIOXYGENASE"/>
    <property type="match status" value="1"/>
</dbReference>
<dbReference type="GO" id="GO:0005506">
    <property type="term" value="F:iron ion binding"/>
    <property type="evidence" value="ECO:0007669"/>
    <property type="project" value="UniProtKB-ARBA"/>
</dbReference>
<dbReference type="EMBL" id="JACJVP010000039">
    <property type="protein sequence ID" value="MBB6673431.1"/>
    <property type="molecule type" value="Genomic_DNA"/>
</dbReference>
<organism evidence="1 2">
    <name type="scientific">Cohnella nanjingensis</name>
    <dbReference type="NCBI Taxonomy" id="1387779"/>
    <lineage>
        <taxon>Bacteria</taxon>
        <taxon>Bacillati</taxon>
        <taxon>Bacillota</taxon>
        <taxon>Bacilli</taxon>
        <taxon>Bacillales</taxon>
        <taxon>Paenibacillaceae</taxon>
        <taxon>Cohnella</taxon>
    </lineage>
</organism>
<keyword evidence="2" id="KW-1185">Reference proteome</keyword>
<keyword evidence="1" id="KW-0223">Dioxygenase</keyword>